<keyword evidence="2" id="KW-1185">Reference proteome</keyword>
<sequence>MTLISTPLSACRVAAPSRRAQSAWEVSERFTALIGALS</sequence>
<reference evidence="1 2" key="1">
    <citation type="submission" date="2014-01" db="EMBL/GenBank/DDBJ databases">
        <title>Draft genome sequence of the multidrug-resistant clinical isolate Dermabacter hominis 1368.</title>
        <authorList>
            <person name="Albersmeier A."/>
            <person name="Bomholt C."/>
            <person name="Glaub A."/>
            <person name="Ruckert C."/>
            <person name="Soriano F."/>
            <person name="Fernandez-Natal I."/>
            <person name="Tauch A."/>
        </authorList>
    </citation>
    <scope>NUCLEOTIDE SEQUENCE [LARGE SCALE GENOMIC DNA]</scope>
    <source>
        <strain evidence="1 2">1368</strain>
    </source>
</reference>
<gene>
    <name evidence="1" type="ORF">DHOM_00470</name>
</gene>
<dbReference type="EMBL" id="JDRS01000001">
    <property type="protein sequence ID" value="KDS94513.1"/>
    <property type="molecule type" value="Genomic_DNA"/>
</dbReference>
<dbReference type="Proteomes" id="UP000030182">
    <property type="component" value="Unassembled WGS sequence"/>
</dbReference>
<accession>A0ABR4SPF5</accession>
<organism evidence="1 2">
    <name type="scientific">Dermabacter hominis 1368</name>
    <dbReference type="NCBI Taxonomy" id="1450519"/>
    <lineage>
        <taxon>Bacteria</taxon>
        <taxon>Bacillati</taxon>
        <taxon>Actinomycetota</taxon>
        <taxon>Actinomycetes</taxon>
        <taxon>Micrococcales</taxon>
        <taxon>Dermabacteraceae</taxon>
        <taxon>Dermabacter</taxon>
    </lineage>
</organism>
<protein>
    <submittedName>
        <fullName evidence="1">Uncharacterized protein</fullName>
    </submittedName>
</protein>
<name>A0ABR4SPF5_9MICO</name>
<evidence type="ECO:0000313" key="2">
    <source>
        <dbReference type="Proteomes" id="UP000030182"/>
    </source>
</evidence>
<proteinExistence type="predicted"/>
<comment type="caution">
    <text evidence="1">The sequence shown here is derived from an EMBL/GenBank/DDBJ whole genome shotgun (WGS) entry which is preliminary data.</text>
</comment>
<evidence type="ECO:0000313" key="1">
    <source>
        <dbReference type="EMBL" id="KDS94513.1"/>
    </source>
</evidence>